<dbReference type="SUPFAM" id="SSF55874">
    <property type="entry name" value="ATPase domain of HSP90 chaperone/DNA topoisomerase II/histidine kinase"/>
    <property type="match status" value="1"/>
</dbReference>
<evidence type="ECO:0000259" key="14">
    <source>
        <dbReference type="PROSITE" id="PS50109"/>
    </source>
</evidence>
<dbReference type="KEGG" id="kvr:CIB50_0002082"/>
<evidence type="ECO:0000256" key="8">
    <source>
        <dbReference type="ARBA" id="ARBA00022777"/>
    </source>
</evidence>
<dbReference type="SMART" id="SM00387">
    <property type="entry name" value="HATPase_c"/>
    <property type="match status" value="1"/>
</dbReference>
<keyword evidence="11 13" id="KW-0472">Membrane</keyword>
<reference evidence="16" key="1">
    <citation type="submission" date="2017-08" db="EMBL/GenBank/DDBJ databases">
        <authorList>
            <person name="Minaev M."/>
            <person name="Kurbakov K.A."/>
            <person name="Solodovnikova G.I."/>
            <person name="Kuznetsova O.A."/>
            <person name="Lisitsyn A.B."/>
        </authorList>
    </citation>
    <scope>NUCLEOTIDE SEQUENCE</scope>
    <source>
        <strain evidence="16">80</strain>
    </source>
</reference>
<dbReference type="PANTHER" id="PTHR45436">
    <property type="entry name" value="SENSOR HISTIDINE KINASE YKOH"/>
    <property type="match status" value="1"/>
</dbReference>
<feature type="compositionally biased region" description="Low complexity" evidence="12">
    <location>
        <begin position="86"/>
        <end position="98"/>
    </location>
</feature>
<dbReference type="PANTHER" id="PTHR45436:SF5">
    <property type="entry name" value="SENSOR HISTIDINE KINASE TRCS"/>
    <property type="match status" value="1"/>
</dbReference>
<comment type="cofactor">
    <cofactor evidence="2">
        <name>a divalent metal cation</name>
        <dbReference type="ChEBI" id="CHEBI:60240"/>
    </cofactor>
</comment>
<organism evidence="16 17">
    <name type="scientific">Kocuria varians</name>
    <name type="common">Micrococcus varians</name>
    <dbReference type="NCBI Taxonomy" id="1272"/>
    <lineage>
        <taxon>Bacteria</taxon>
        <taxon>Bacillati</taxon>
        <taxon>Actinomycetota</taxon>
        <taxon>Actinomycetes</taxon>
        <taxon>Micrococcales</taxon>
        <taxon>Micrococcaceae</taxon>
        <taxon>Kocuria</taxon>
    </lineage>
</organism>
<feature type="transmembrane region" description="Helical" evidence="13">
    <location>
        <begin position="199"/>
        <end position="222"/>
    </location>
</feature>
<evidence type="ECO:0000313" key="16">
    <source>
        <dbReference type="EMBL" id="QMS57343.1"/>
    </source>
</evidence>
<dbReference type="EC" id="2.7.13.3" evidence="4"/>
<evidence type="ECO:0000256" key="13">
    <source>
        <dbReference type="SAM" id="Phobius"/>
    </source>
</evidence>
<keyword evidence="6 16" id="KW-0808">Transferase</keyword>
<dbReference type="InterPro" id="IPR003660">
    <property type="entry name" value="HAMP_dom"/>
</dbReference>
<protein>
    <recommendedName>
        <fullName evidence="4">histidine kinase</fullName>
        <ecNumber evidence="4">2.7.13.3</ecNumber>
    </recommendedName>
</protein>
<dbReference type="PROSITE" id="PS50885">
    <property type="entry name" value="HAMP"/>
    <property type="match status" value="1"/>
</dbReference>
<dbReference type="SMART" id="SM00388">
    <property type="entry name" value="HisKA"/>
    <property type="match status" value="1"/>
</dbReference>
<dbReference type="InterPro" id="IPR036890">
    <property type="entry name" value="HATPase_C_sf"/>
</dbReference>
<evidence type="ECO:0000256" key="9">
    <source>
        <dbReference type="ARBA" id="ARBA00022989"/>
    </source>
</evidence>
<dbReference type="Gene3D" id="3.30.565.10">
    <property type="entry name" value="Histidine kinase-like ATPase, C-terminal domain"/>
    <property type="match status" value="1"/>
</dbReference>
<dbReference type="CDD" id="cd00075">
    <property type="entry name" value="HATPase"/>
    <property type="match status" value="1"/>
</dbReference>
<dbReference type="PRINTS" id="PR00344">
    <property type="entry name" value="BCTRLSENSOR"/>
</dbReference>
<dbReference type="CDD" id="cd06225">
    <property type="entry name" value="HAMP"/>
    <property type="match status" value="1"/>
</dbReference>
<dbReference type="Pfam" id="PF00672">
    <property type="entry name" value="HAMP"/>
    <property type="match status" value="1"/>
</dbReference>
<dbReference type="InterPro" id="IPR004358">
    <property type="entry name" value="Sig_transdc_His_kin-like_C"/>
</dbReference>
<dbReference type="CDD" id="cd00082">
    <property type="entry name" value="HisKA"/>
    <property type="match status" value="1"/>
</dbReference>
<keyword evidence="8 16" id="KW-0418">Kinase</keyword>
<evidence type="ECO:0000256" key="5">
    <source>
        <dbReference type="ARBA" id="ARBA00022553"/>
    </source>
</evidence>
<dbReference type="Gene3D" id="6.10.340.10">
    <property type="match status" value="1"/>
</dbReference>
<gene>
    <name evidence="16" type="primary">tcrY_2</name>
    <name evidence="16" type="ORF">CIB50_0002082</name>
</gene>
<dbReference type="GO" id="GO:0000155">
    <property type="term" value="F:phosphorelay sensor kinase activity"/>
    <property type="evidence" value="ECO:0007669"/>
    <property type="project" value="InterPro"/>
</dbReference>
<dbReference type="InterPro" id="IPR003661">
    <property type="entry name" value="HisK_dim/P_dom"/>
</dbReference>
<dbReference type="InterPro" id="IPR003594">
    <property type="entry name" value="HATPase_dom"/>
</dbReference>
<dbReference type="InterPro" id="IPR036097">
    <property type="entry name" value="HisK_dim/P_sf"/>
</dbReference>
<sequence>MSSAAAGAHPARRRRLRTRLLALLLALLVPAAVLMGLASYLAVRGSLTDQLDRQLADASQRATSFSGTDGFSGGGPSRRTDQQTGQQPSQEPSHESSQGDTRTAPPDPLDAPGQAAGTLNARVDGGTLVHSGILDAKGEVTALSDADRSRLQSLAPDGTVHTERLEAGRYRVQAVTAPTGDVIITGLPLSQVNTPLGTVLAVVTAVSVLAVVLVCLLGSWGIRRALRPLERVSDVATEVSRLDLGSTRLPEANRVEARDADPGNEVGAVGHALNNMLDNVDAALTARQESEDRMARFVADASHELRTPLASIQGYADLLRMSEPLSETGAQSLERIRAQAQRMGGLVSDLLLLTRLSHETTPARQPVDLAELVVECVGDVAVAAGNHEWDLELAAEPVLVSADDGQLRQVVVNLLANARNHTAAGTRVVAGVHPSLNAREAILTITDDGQGIDPELLPEIFGRFTRGDTSRRSDGHTTGLGLSIVKAIVEAHGGTVEVHSRPGRTEFEVRLPLENPRDVVVD</sequence>
<dbReference type="Proteomes" id="UP000216825">
    <property type="component" value="Chromosome"/>
</dbReference>
<keyword evidence="10" id="KW-0902">Two-component regulatory system</keyword>
<evidence type="ECO:0000256" key="12">
    <source>
        <dbReference type="SAM" id="MobiDB-lite"/>
    </source>
</evidence>
<comment type="subcellular location">
    <subcellularLocation>
        <location evidence="3">Cell membrane</location>
    </subcellularLocation>
</comment>
<evidence type="ECO:0000256" key="11">
    <source>
        <dbReference type="ARBA" id="ARBA00023136"/>
    </source>
</evidence>
<feature type="transmembrane region" description="Helical" evidence="13">
    <location>
        <begin position="20"/>
        <end position="43"/>
    </location>
</feature>
<evidence type="ECO:0000256" key="2">
    <source>
        <dbReference type="ARBA" id="ARBA00001968"/>
    </source>
</evidence>
<dbReference type="AlphaFoldDB" id="A0A7D7Q8M0"/>
<keyword evidence="9 13" id="KW-1133">Transmembrane helix</keyword>
<keyword evidence="17" id="KW-1185">Reference proteome</keyword>
<dbReference type="SMART" id="SM00304">
    <property type="entry name" value="HAMP"/>
    <property type="match status" value="1"/>
</dbReference>
<evidence type="ECO:0000259" key="15">
    <source>
        <dbReference type="PROSITE" id="PS50885"/>
    </source>
</evidence>
<dbReference type="PROSITE" id="PS50109">
    <property type="entry name" value="HIS_KIN"/>
    <property type="match status" value="1"/>
</dbReference>
<evidence type="ECO:0000313" key="17">
    <source>
        <dbReference type="Proteomes" id="UP000216825"/>
    </source>
</evidence>
<feature type="region of interest" description="Disordered" evidence="12">
    <location>
        <begin position="58"/>
        <end position="118"/>
    </location>
</feature>
<dbReference type="SUPFAM" id="SSF47384">
    <property type="entry name" value="Homodimeric domain of signal transducing histidine kinase"/>
    <property type="match status" value="1"/>
</dbReference>
<dbReference type="Gene3D" id="1.10.287.130">
    <property type="match status" value="1"/>
</dbReference>
<evidence type="ECO:0000256" key="3">
    <source>
        <dbReference type="ARBA" id="ARBA00004236"/>
    </source>
</evidence>
<keyword evidence="7 13" id="KW-0812">Transmembrane</keyword>
<proteinExistence type="predicted"/>
<evidence type="ECO:0000256" key="1">
    <source>
        <dbReference type="ARBA" id="ARBA00000085"/>
    </source>
</evidence>
<dbReference type="RefSeq" id="WP_094394169.1">
    <property type="nucleotide sequence ID" value="NZ_CP059343.1"/>
</dbReference>
<dbReference type="Pfam" id="PF00512">
    <property type="entry name" value="HisKA"/>
    <property type="match status" value="1"/>
</dbReference>
<dbReference type="FunFam" id="3.30.565.10:FF:000006">
    <property type="entry name" value="Sensor histidine kinase WalK"/>
    <property type="match status" value="1"/>
</dbReference>
<feature type="domain" description="Histidine kinase" evidence="14">
    <location>
        <begin position="300"/>
        <end position="515"/>
    </location>
</feature>
<reference evidence="16" key="2">
    <citation type="submission" date="2020-07" db="EMBL/GenBank/DDBJ databases">
        <title>Genome of starter culture bacteria Kocuria salsicia reveals its technological properties and safety for usage in meat industry.</title>
        <authorList>
            <person name="Michael M."/>
            <person name="Konstantin K."/>
            <person name="Evgenii K."/>
            <person name="Galina S."/>
            <person name="Oksana K."/>
            <person name="Andrei L."/>
        </authorList>
    </citation>
    <scope>NUCLEOTIDE SEQUENCE [LARGE SCALE GENOMIC DNA]</scope>
    <source>
        <strain evidence="16">80</strain>
    </source>
</reference>
<dbReference type="FunFam" id="1.10.287.130:FF:000001">
    <property type="entry name" value="Two-component sensor histidine kinase"/>
    <property type="match status" value="1"/>
</dbReference>
<dbReference type="EMBL" id="CP059343">
    <property type="protein sequence ID" value="QMS57343.1"/>
    <property type="molecule type" value="Genomic_DNA"/>
</dbReference>
<dbReference type="GO" id="GO:0005509">
    <property type="term" value="F:calcium ion binding"/>
    <property type="evidence" value="ECO:0007669"/>
    <property type="project" value="UniProtKB-ARBA"/>
</dbReference>
<evidence type="ECO:0000256" key="4">
    <source>
        <dbReference type="ARBA" id="ARBA00012438"/>
    </source>
</evidence>
<comment type="catalytic activity">
    <reaction evidence="1">
        <text>ATP + protein L-histidine = ADP + protein N-phospho-L-histidine.</text>
        <dbReference type="EC" id="2.7.13.3"/>
    </reaction>
</comment>
<evidence type="ECO:0000256" key="6">
    <source>
        <dbReference type="ARBA" id="ARBA00022679"/>
    </source>
</evidence>
<evidence type="ECO:0000256" key="7">
    <source>
        <dbReference type="ARBA" id="ARBA00022692"/>
    </source>
</evidence>
<dbReference type="InterPro" id="IPR005467">
    <property type="entry name" value="His_kinase_dom"/>
</dbReference>
<keyword evidence="5" id="KW-0597">Phosphoprotein</keyword>
<dbReference type="InterPro" id="IPR050428">
    <property type="entry name" value="TCS_sensor_his_kinase"/>
</dbReference>
<evidence type="ECO:0000256" key="10">
    <source>
        <dbReference type="ARBA" id="ARBA00023012"/>
    </source>
</evidence>
<accession>A0A7D7Q8M0</accession>
<name>A0A7D7Q8M0_KOCVA</name>
<dbReference type="Pfam" id="PF02518">
    <property type="entry name" value="HATPase_c"/>
    <property type="match status" value="1"/>
</dbReference>
<feature type="domain" description="HAMP" evidence="15">
    <location>
        <begin position="223"/>
        <end position="285"/>
    </location>
</feature>
<dbReference type="GO" id="GO:0005886">
    <property type="term" value="C:plasma membrane"/>
    <property type="evidence" value="ECO:0007669"/>
    <property type="project" value="UniProtKB-SubCell"/>
</dbReference>